<sequence length="153" mass="17063">MGSHKLARSPSTYVFVGDPDHHYTKLDQPLCQGTIRRMLETTAGRANVDKPVNPHSFRHFWTTTMKQDYGLNDDEIKLLLGHGREGNGVNIVYNHSKTAELLSNVERKLGDSRDQTPKPLTPDNCGACGEELDAHWQCCPVCGMRYGPANLSL</sequence>
<organism evidence="3 4">
    <name type="scientific">Haloarcula nitratireducens</name>
    <dbReference type="NCBI Taxonomy" id="2487749"/>
    <lineage>
        <taxon>Archaea</taxon>
        <taxon>Methanobacteriati</taxon>
        <taxon>Methanobacteriota</taxon>
        <taxon>Stenosarchaea group</taxon>
        <taxon>Halobacteria</taxon>
        <taxon>Halobacteriales</taxon>
        <taxon>Haloarculaceae</taxon>
        <taxon>Haloarcula</taxon>
    </lineage>
</organism>
<dbReference type="Pfam" id="PF00589">
    <property type="entry name" value="Phage_integrase"/>
    <property type="match status" value="1"/>
</dbReference>
<evidence type="ECO:0000256" key="1">
    <source>
        <dbReference type="ARBA" id="ARBA00023172"/>
    </source>
</evidence>
<protein>
    <submittedName>
        <fullName evidence="3">Site-specific integrase</fullName>
    </submittedName>
</protein>
<comment type="caution">
    <text evidence="3">The sequence shown here is derived from an EMBL/GenBank/DDBJ whole genome shotgun (WGS) entry which is preliminary data.</text>
</comment>
<dbReference type="InterPro" id="IPR013762">
    <property type="entry name" value="Integrase-like_cat_sf"/>
</dbReference>
<dbReference type="GO" id="GO:0015074">
    <property type="term" value="P:DNA integration"/>
    <property type="evidence" value="ECO:0007669"/>
    <property type="project" value="InterPro"/>
</dbReference>
<reference evidence="3 4" key="1">
    <citation type="submission" date="2021-06" db="EMBL/GenBank/DDBJ databases">
        <title>Halomicroarcula sp. a new haloarchaeum isolated from saline soil.</title>
        <authorList>
            <person name="Duran-Viseras A."/>
            <person name="Sanchez-Porro C."/>
            <person name="Ventosa A."/>
        </authorList>
    </citation>
    <scope>NUCLEOTIDE SEQUENCE [LARGE SCALE GENOMIC DNA]</scope>
    <source>
        <strain evidence="3 4">F27</strain>
    </source>
</reference>
<dbReference type="InterPro" id="IPR011010">
    <property type="entry name" value="DNA_brk_join_enz"/>
</dbReference>
<dbReference type="PROSITE" id="PS51898">
    <property type="entry name" value="TYR_RECOMBINASE"/>
    <property type="match status" value="1"/>
</dbReference>
<name>A0AAW4PDC9_9EURY</name>
<evidence type="ECO:0000259" key="2">
    <source>
        <dbReference type="PROSITE" id="PS51898"/>
    </source>
</evidence>
<keyword evidence="1" id="KW-0233">DNA recombination</keyword>
<dbReference type="Gene3D" id="1.10.443.10">
    <property type="entry name" value="Intergrase catalytic core"/>
    <property type="match status" value="1"/>
</dbReference>
<keyword evidence="4" id="KW-1185">Reference proteome</keyword>
<dbReference type="GO" id="GO:0003677">
    <property type="term" value="F:DNA binding"/>
    <property type="evidence" value="ECO:0007669"/>
    <property type="project" value="InterPro"/>
</dbReference>
<dbReference type="GO" id="GO:0006310">
    <property type="term" value="P:DNA recombination"/>
    <property type="evidence" value="ECO:0007669"/>
    <property type="project" value="UniProtKB-KW"/>
</dbReference>
<gene>
    <name evidence="3" type="ORF">EGH23_15360</name>
</gene>
<feature type="domain" description="Tyr recombinase" evidence="2">
    <location>
        <begin position="1"/>
        <end position="107"/>
    </location>
</feature>
<evidence type="ECO:0000313" key="3">
    <source>
        <dbReference type="EMBL" id="MBX0296256.1"/>
    </source>
</evidence>
<dbReference type="Proteomes" id="UP001430455">
    <property type="component" value="Unassembled WGS sequence"/>
</dbReference>
<dbReference type="EMBL" id="RKLT01000006">
    <property type="protein sequence ID" value="MBX0296256.1"/>
    <property type="molecule type" value="Genomic_DNA"/>
</dbReference>
<dbReference type="CDD" id="cd00397">
    <property type="entry name" value="DNA_BRE_C"/>
    <property type="match status" value="1"/>
</dbReference>
<evidence type="ECO:0000313" key="4">
    <source>
        <dbReference type="Proteomes" id="UP001430455"/>
    </source>
</evidence>
<dbReference type="SUPFAM" id="SSF56349">
    <property type="entry name" value="DNA breaking-rejoining enzymes"/>
    <property type="match status" value="1"/>
</dbReference>
<dbReference type="AlphaFoldDB" id="A0AAW4PDC9"/>
<accession>A0AAW4PDC9</accession>
<dbReference type="InterPro" id="IPR002104">
    <property type="entry name" value="Integrase_catalytic"/>
</dbReference>
<proteinExistence type="predicted"/>